<feature type="non-terminal residue" evidence="1">
    <location>
        <position position="1"/>
    </location>
</feature>
<protein>
    <submittedName>
        <fullName evidence="1">Uncharacterized protein</fullName>
    </submittedName>
</protein>
<dbReference type="AlphaFoldDB" id="A0A382PIB3"/>
<accession>A0A382PIB3</accession>
<sequence length="166" mass="17567">AEIDKIMKGASNFYSSKVTSEGRGRFPGQEKYNVAVGGYTVPTNIEGAVEDVEDIVKAWKSTEAAAYTSDIGSKWRSVFGVSNSSGGQTFPSGALVTDDPPVGTCCDGDAEWLNEFGDNPIKTPFQDGHYIYIVVPGGGAGNSASSPTIFVADLESPGDYYKKYAP</sequence>
<proteinExistence type="predicted"/>
<dbReference type="EMBL" id="UINC01107221">
    <property type="protein sequence ID" value="SVC72428.1"/>
    <property type="molecule type" value="Genomic_DNA"/>
</dbReference>
<evidence type="ECO:0000313" key="1">
    <source>
        <dbReference type="EMBL" id="SVC72428.1"/>
    </source>
</evidence>
<name>A0A382PIB3_9ZZZZ</name>
<organism evidence="1">
    <name type="scientific">marine metagenome</name>
    <dbReference type="NCBI Taxonomy" id="408172"/>
    <lineage>
        <taxon>unclassified sequences</taxon>
        <taxon>metagenomes</taxon>
        <taxon>ecological metagenomes</taxon>
    </lineage>
</organism>
<reference evidence="1" key="1">
    <citation type="submission" date="2018-05" db="EMBL/GenBank/DDBJ databases">
        <authorList>
            <person name="Lanie J.A."/>
            <person name="Ng W.-L."/>
            <person name="Kazmierczak K.M."/>
            <person name="Andrzejewski T.M."/>
            <person name="Davidsen T.M."/>
            <person name="Wayne K.J."/>
            <person name="Tettelin H."/>
            <person name="Glass J.I."/>
            <person name="Rusch D."/>
            <person name="Podicherti R."/>
            <person name="Tsui H.-C.T."/>
            <person name="Winkler M.E."/>
        </authorList>
    </citation>
    <scope>NUCLEOTIDE SEQUENCE</scope>
</reference>
<gene>
    <name evidence="1" type="ORF">METZ01_LOCUS325282</name>
</gene>